<comment type="catalytic activity">
    <reaction evidence="8 11">
        <text>an N-terminal (5-L-glutamyl)-[peptide] + an alpha-amino acid = 5-L-glutamyl amino acid + an N-terminal L-alpha-aminoacyl-[peptide]</text>
        <dbReference type="Rhea" id="RHEA:23904"/>
        <dbReference type="Rhea" id="RHEA-COMP:9780"/>
        <dbReference type="Rhea" id="RHEA-COMP:9795"/>
        <dbReference type="ChEBI" id="CHEBI:77644"/>
        <dbReference type="ChEBI" id="CHEBI:78597"/>
        <dbReference type="ChEBI" id="CHEBI:78599"/>
        <dbReference type="ChEBI" id="CHEBI:78608"/>
        <dbReference type="EC" id="2.3.2.2"/>
    </reaction>
</comment>
<evidence type="ECO:0000256" key="5">
    <source>
        <dbReference type="ARBA" id="ARBA00022801"/>
    </source>
</evidence>
<evidence type="ECO:0000256" key="1">
    <source>
        <dbReference type="ARBA" id="ARBA00001049"/>
    </source>
</evidence>
<dbReference type="Gene3D" id="1.10.246.130">
    <property type="match status" value="1"/>
</dbReference>
<evidence type="ECO:0000256" key="12">
    <source>
        <dbReference type="SAM" id="MobiDB-lite"/>
    </source>
</evidence>
<dbReference type="NCBIfam" id="TIGR00066">
    <property type="entry name" value="g_glut_trans"/>
    <property type="match status" value="1"/>
</dbReference>
<comment type="similarity">
    <text evidence="3 11">Belongs to the gamma-glutamyltransferase family.</text>
</comment>
<comment type="PTM">
    <text evidence="11">Cleaved by autocatalysis into a large and a small subunit.</text>
</comment>
<dbReference type="EMBL" id="LT629736">
    <property type="protein sequence ID" value="SDS95791.1"/>
    <property type="molecule type" value="Genomic_DNA"/>
</dbReference>
<evidence type="ECO:0000256" key="11">
    <source>
        <dbReference type="RuleBase" id="RU368036"/>
    </source>
</evidence>
<evidence type="ECO:0000313" key="14">
    <source>
        <dbReference type="Proteomes" id="UP000243207"/>
    </source>
</evidence>
<dbReference type="PANTHER" id="PTHR43199">
    <property type="entry name" value="GLUTATHIONE HYDROLASE"/>
    <property type="match status" value="1"/>
</dbReference>
<dbReference type="OrthoDB" id="5297205at2"/>
<keyword evidence="6 11" id="KW-0865">Zymogen</keyword>
<sequence length="588" mass="63439">MIESSVTIHRLSGTQRYVRMLLAGLALLSLGSCSGTDPATSNPSTQPLEERQAERFMVSAAHPAAVEAGLDMLRRGGHAVDAAIAVQMVLGFIEAPETGIGGGGFLLLHDADSNESIMYDGREKAPQAATPERFRRLGIALPKAVAIPSTSSVGVPGLVAMLGAAHEQYGRLPWAELFEPAIRLAETGMTMPPRLQTQIEQDWSLRLFGDTRDYFRAQASDDPPRLRNPLLATTMREIAENGPDSFYQGDIADTFVARLRQGRWGLDDLTLEDMAGYRAVAREPVCGTYREWTLCGGAPPSSGGLTVLQALGILEHFPLGEMDPEDPVTWHLIAEASRLAYADRDYYIGDPDFVDVPVEALLDKDYLVARSQLIDPQRAMTEVTPGEPSTVPVLEQSQWGPDPDGTGTSHFSVVDADGNMLALTSSNEAPFGSRMMSQGFVVNSQLTDFSFRPSIDGRPHPNAVGPGKRPRSSMSPFVVFDAEGEPKLVIGSRGGSRIIGYVLKTLIGVLDWNLDVQHAIALPNMVERGQGIEIETGTELEALAPRLDALGHEVRIVPMTSGLHGIERTNSGWRGGADPRLDGVALGD</sequence>
<comment type="pathway">
    <text evidence="11">Sulfur metabolism; glutathione metabolism.</text>
</comment>
<keyword evidence="14" id="KW-1185">Reference proteome</keyword>
<protein>
    <recommendedName>
        <fullName evidence="11">Glutathione hydrolase proenzyme</fullName>
        <ecNumber evidence="11">2.3.2.2</ecNumber>
        <ecNumber evidence="11">3.4.19.13</ecNumber>
    </recommendedName>
    <component>
        <recommendedName>
            <fullName evidence="11">Glutathione hydrolase large chain</fullName>
        </recommendedName>
    </component>
    <component>
        <recommendedName>
            <fullName evidence="11">Glutathione hydrolase small chain</fullName>
        </recommendedName>
    </component>
</protein>
<dbReference type="InterPro" id="IPR043138">
    <property type="entry name" value="GGT_lsub"/>
</dbReference>
<feature type="region of interest" description="Disordered" evidence="12">
    <location>
        <begin position="452"/>
        <end position="472"/>
    </location>
</feature>
<proteinExistence type="inferred from homology"/>
<dbReference type="PRINTS" id="PR01210">
    <property type="entry name" value="GGTRANSPTASE"/>
</dbReference>
<reference evidence="14" key="1">
    <citation type="submission" date="2016-10" db="EMBL/GenBank/DDBJ databases">
        <authorList>
            <person name="Varghese N."/>
            <person name="Submissions S."/>
        </authorList>
    </citation>
    <scope>NUCLEOTIDE SEQUENCE [LARGE SCALE GENOMIC DNA]</scope>
    <source>
        <strain evidence="14">NRRL B-51270</strain>
    </source>
</reference>
<dbReference type="GO" id="GO:0006750">
    <property type="term" value="P:glutathione biosynthetic process"/>
    <property type="evidence" value="ECO:0007669"/>
    <property type="project" value="UniProtKB-KW"/>
</dbReference>
<dbReference type="UniPathway" id="UPA00204"/>
<organism evidence="13 14">
    <name type="scientific">Halopseudomonas xinjiangensis</name>
    <dbReference type="NCBI Taxonomy" id="487184"/>
    <lineage>
        <taxon>Bacteria</taxon>
        <taxon>Pseudomonadati</taxon>
        <taxon>Pseudomonadota</taxon>
        <taxon>Gammaproteobacteria</taxon>
        <taxon>Pseudomonadales</taxon>
        <taxon>Pseudomonadaceae</taxon>
        <taxon>Halopseudomonas</taxon>
    </lineage>
</organism>
<comment type="catalytic activity">
    <reaction evidence="1 11">
        <text>an S-substituted glutathione + H2O = an S-substituted L-cysteinylglycine + L-glutamate</text>
        <dbReference type="Rhea" id="RHEA:59468"/>
        <dbReference type="ChEBI" id="CHEBI:15377"/>
        <dbReference type="ChEBI" id="CHEBI:29985"/>
        <dbReference type="ChEBI" id="CHEBI:90779"/>
        <dbReference type="ChEBI" id="CHEBI:143103"/>
        <dbReference type="EC" id="3.4.19.13"/>
    </reaction>
</comment>
<evidence type="ECO:0000256" key="3">
    <source>
        <dbReference type="ARBA" id="ARBA00009381"/>
    </source>
</evidence>
<keyword evidence="7 11" id="KW-0012">Acyltransferase</keyword>
<dbReference type="GO" id="GO:0006751">
    <property type="term" value="P:glutathione catabolic process"/>
    <property type="evidence" value="ECO:0007669"/>
    <property type="project" value="UniProtKB-UniRule"/>
</dbReference>
<keyword evidence="5 11" id="KW-0378">Hydrolase</keyword>
<comment type="subunit">
    <text evidence="11">This enzyme consists of two polypeptide chains, which are synthesized in precursor form from a single polypeptide.</text>
</comment>
<name>A0A1H1WGP8_9GAMM</name>
<accession>A0A1H1WGP8</accession>
<feature type="active site" description="Nucleophile" evidence="9">
    <location>
        <position position="408"/>
    </location>
</feature>
<dbReference type="InterPro" id="IPR000101">
    <property type="entry name" value="GGT_peptidase"/>
</dbReference>
<keyword evidence="4 11" id="KW-0808">Transferase</keyword>
<feature type="binding site" evidence="10">
    <location>
        <position position="495"/>
    </location>
    <ligand>
        <name>L-glutamate</name>
        <dbReference type="ChEBI" id="CHEBI:29985"/>
    </ligand>
</feature>
<evidence type="ECO:0000256" key="8">
    <source>
        <dbReference type="ARBA" id="ARBA00047417"/>
    </source>
</evidence>
<gene>
    <name evidence="13" type="ORF">SAMN05216421_2567</name>
</gene>
<evidence type="ECO:0000256" key="4">
    <source>
        <dbReference type="ARBA" id="ARBA00022679"/>
    </source>
</evidence>
<dbReference type="Pfam" id="PF01019">
    <property type="entry name" value="G_glu_transpept"/>
    <property type="match status" value="1"/>
</dbReference>
<dbReference type="Gene3D" id="3.60.20.40">
    <property type="match status" value="1"/>
</dbReference>
<evidence type="ECO:0000256" key="2">
    <source>
        <dbReference type="ARBA" id="ARBA00001089"/>
    </source>
</evidence>
<feature type="binding site" evidence="10">
    <location>
        <begin position="472"/>
        <end position="473"/>
    </location>
    <ligand>
        <name>L-glutamate</name>
        <dbReference type="ChEBI" id="CHEBI:29985"/>
    </ligand>
</feature>
<dbReference type="SUPFAM" id="SSF56235">
    <property type="entry name" value="N-terminal nucleophile aminohydrolases (Ntn hydrolases)"/>
    <property type="match status" value="1"/>
</dbReference>
<dbReference type="InterPro" id="IPR043137">
    <property type="entry name" value="GGT_ssub_C"/>
</dbReference>
<dbReference type="EC" id="3.4.19.13" evidence="11"/>
<evidence type="ECO:0000256" key="6">
    <source>
        <dbReference type="ARBA" id="ARBA00023145"/>
    </source>
</evidence>
<evidence type="ECO:0000256" key="10">
    <source>
        <dbReference type="PIRSR" id="PIRSR600101-2"/>
    </source>
</evidence>
<evidence type="ECO:0000256" key="7">
    <source>
        <dbReference type="ARBA" id="ARBA00023315"/>
    </source>
</evidence>
<dbReference type="Proteomes" id="UP000243207">
    <property type="component" value="Chromosome I"/>
</dbReference>
<dbReference type="PANTHER" id="PTHR43199:SF1">
    <property type="entry name" value="GLUTATHIONE HYDROLASE PROENZYME"/>
    <property type="match status" value="1"/>
</dbReference>
<dbReference type="RefSeq" id="WP_093395387.1">
    <property type="nucleotide sequence ID" value="NZ_LT629736.1"/>
</dbReference>
<dbReference type="InterPro" id="IPR051792">
    <property type="entry name" value="GGT_bact"/>
</dbReference>
<comment type="catalytic activity">
    <reaction evidence="2 11">
        <text>glutathione + H2O = L-cysteinylglycine + L-glutamate</text>
        <dbReference type="Rhea" id="RHEA:28807"/>
        <dbReference type="ChEBI" id="CHEBI:15377"/>
        <dbReference type="ChEBI" id="CHEBI:29985"/>
        <dbReference type="ChEBI" id="CHEBI:57925"/>
        <dbReference type="ChEBI" id="CHEBI:61694"/>
        <dbReference type="EC" id="3.4.19.13"/>
    </reaction>
</comment>
<dbReference type="GO" id="GO:0103068">
    <property type="term" value="F:leukotriene C4 gamma-glutamyl transferase activity"/>
    <property type="evidence" value="ECO:0007669"/>
    <property type="project" value="UniProtKB-EC"/>
</dbReference>
<dbReference type="STRING" id="487184.SAMN05216421_2567"/>
<evidence type="ECO:0000256" key="9">
    <source>
        <dbReference type="PIRSR" id="PIRSR600101-1"/>
    </source>
</evidence>
<dbReference type="InterPro" id="IPR029055">
    <property type="entry name" value="Ntn_hydrolases_N"/>
</dbReference>
<feature type="binding site" evidence="10">
    <location>
        <position position="122"/>
    </location>
    <ligand>
        <name>L-glutamate</name>
        <dbReference type="ChEBI" id="CHEBI:29985"/>
    </ligand>
</feature>
<feature type="binding site" evidence="10">
    <location>
        <position position="448"/>
    </location>
    <ligand>
        <name>L-glutamate</name>
        <dbReference type="ChEBI" id="CHEBI:29985"/>
    </ligand>
</feature>
<keyword evidence="11" id="KW-0317">Glutathione biosynthesis</keyword>
<dbReference type="GO" id="GO:0036374">
    <property type="term" value="F:glutathione hydrolase activity"/>
    <property type="evidence" value="ECO:0007669"/>
    <property type="project" value="UniProtKB-UniRule"/>
</dbReference>
<dbReference type="EC" id="2.3.2.2" evidence="11"/>
<dbReference type="AlphaFoldDB" id="A0A1H1WGP8"/>
<evidence type="ECO:0000313" key="13">
    <source>
        <dbReference type="EMBL" id="SDS95791.1"/>
    </source>
</evidence>